<sequence length="96" mass="10788">MCRDSKVVKAPFKITVYLPTPQSSQLFLPPVFSHAQYLDSPVSVQPVLVPIKYVAQHLDDLKTKIFTEFLEIIETEKEDSKDKSPAGGKITQLTLI</sequence>
<reference evidence="1" key="1">
    <citation type="journal article" date="2023" name="G3 (Bethesda)">
        <title>A reference genome for the long-term kleptoplast-retaining sea slug Elysia crispata morphotype clarki.</title>
        <authorList>
            <person name="Eastman K.E."/>
            <person name="Pendleton A.L."/>
            <person name="Shaikh M.A."/>
            <person name="Suttiyut T."/>
            <person name="Ogas R."/>
            <person name="Tomko P."/>
            <person name="Gavelis G."/>
            <person name="Widhalm J.R."/>
            <person name="Wisecaver J.H."/>
        </authorList>
    </citation>
    <scope>NUCLEOTIDE SEQUENCE</scope>
    <source>
        <strain evidence="1">ECLA1</strain>
    </source>
</reference>
<comment type="caution">
    <text evidence="1">The sequence shown here is derived from an EMBL/GenBank/DDBJ whole genome shotgun (WGS) entry which is preliminary data.</text>
</comment>
<accession>A0AAE1CKT5</accession>
<keyword evidence="2" id="KW-1185">Reference proteome</keyword>
<protein>
    <submittedName>
        <fullName evidence="1">Uncharacterized protein</fullName>
    </submittedName>
</protein>
<evidence type="ECO:0000313" key="1">
    <source>
        <dbReference type="EMBL" id="KAK3704564.1"/>
    </source>
</evidence>
<dbReference type="EMBL" id="JAWDGP010007794">
    <property type="protein sequence ID" value="KAK3704564.1"/>
    <property type="molecule type" value="Genomic_DNA"/>
</dbReference>
<organism evidence="1 2">
    <name type="scientific">Elysia crispata</name>
    <name type="common">lettuce slug</name>
    <dbReference type="NCBI Taxonomy" id="231223"/>
    <lineage>
        <taxon>Eukaryota</taxon>
        <taxon>Metazoa</taxon>
        <taxon>Spiralia</taxon>
        <taxon>Lophotrochozoa</taxon>
        <taxon>Mollusca</taxon>
        <taxon>Gastropoda</taxon>
        <taxon>Heterobranchia</taxon>
        <taxon>Euthyneura</taxon>
        <taxon>Panpulmonata</taxon>
        <taxon>Sacoglossa</taxon>
        <taxon>Placobranchoidea</taxon>
        <taxon>Plakobranchidae</taxon>
        <taxon>Elysia</taxon>
    </lineage>
</organism>
<dbReference type="Proteomes" id="UP001283361">
    <property type="component" value="Unassembled WGS sequence"/>
</dbReference>
<dbReference type="AlphaFoldDB" id="A0AAE1CKT5"/>
<gene>
    <name evidence="1" type="ORF">RRG08_033606</name>
</gene>
<name>A0AAE1CKT5_9GAST</name>
<evidence type="ECO:0000313" key="2">
    <source>
        <dbReference type="Proteomes" id="UP001283361"/>
    </source>
</evidence>
<proteinExistence type="predicted"/>